<accession>A0A8J3L446</accession>
<dbReference type="EMBL" id="BONI01000034">
    <property type="protein sequence ID" value="GIG07435.1"/>
    <property type="molecule type" value="Genomic_DNA"/>
</dbReference>
<reference evidence="2 3" key="1">
    <citation type="submission" date="2021-01" db="EMBL/GenBank/DDBJ databases">
        <title>Whole genome shotgun sequence of Catellatospora coxensis NBRC 107359.</title>
        <authorList>
            <person name="Komaki H."/>
            <person name="Tamura T."/>
        </authorList>
    </citation>
    <scope>NUCLEOTIDE SEQUENCE [LARGE SCALE GENOMIC DNA]</scope>
    <source>
        <strain evidence="2 3">NBRC 107359</strain>
    </source>
</reference>
<proteinExistence type="predicted"/>
<evidence type="ECO:0000313" key="3">
    <source>
        <dbReference type="Proteomes" id="UP000630887"/>
    </source>
</evidence>
<dbReference type="Proteomes" id="UP000630887">
    <property type="component" value="Unassembled WGS sequence"/>
</dbReference>
<gene>
    <name evidence="2" type="ORF">Cco03nite_41350</name>
</gene>
<organism evidence="2 3">
    <name type="scientific">Catellatospora coxensis</name>
    <dbReference type="NCBI Taxonomy" id="310354"/>
    <lineage>
        <taxon>Bacteria</taxon>
        <taxon>Bacillati</taxon>
        <taxon>Actinomycetota</taxon>
        <taxon>Actinomycetes</taxon>
        <taxon>Micromonosporales</taxon>
        <taxon>Micromonosporaceae</taxon>
        <taxon>Catellatospora</taxon>
    </lineage>
</organism>
<dbReference type="AlphaFoldDB" id="A0A8J3L446"/>
<comment type="caution">
    <text evidence="2">The sequence shown here is derived from an EMBL/GenBank/DDBJ whole genome shotgun (WGS) entry which is preliminary data.</text>
</comment>
<keyword evidence="3" id="KW-1185">Reference proteome</keyword>
<protein>
    <submittedName>
        <fullName evidence="2">Uncharacterized protein</fullName>
    </submittedName>
</protein>
<evidence type="ECO:0000313" key="2">
    <source>
        <dbReference type="EMBL" id="GIG07435.1"/>
    </source>
</evidence>
<feature type="region of interest" description="Disordered" evidence="1">
    <location>
        <begin position="124"/>
        <end position="146"/>
    </location>
</feature>
<sequence>MVTFPVDDVTPAAEPLPTQPMRELFPEALAFGGDPDQAVLRPDDVHPLLSVVSRAFREHRPLVLPWVAGRIQPREDQPHMIALLDDPADVPVYGTSLTRILEAALDNGGGIAHLEVGRLNELGDSRRSRHRPPLEATRAVWPPTAD</sequence>
<evidence type="ECO:0000256" key="1">
    <source>
        <dbReference type="SAM" id="MobiDB-lite"/>
    </source>
</evidence>
<dbReference type="RefSeq" id="WP_203693775.1">
    <property type="nucleotide sequence ID" value="NZ_BAAALC010000012.1"/>
</dbReference>
<name>A0A8J3L446_9ACTN</name>